<dbReference type="RefSeq" id="WP_119667830.1">
    <property type="nucleotide sequence ID" value="NZ_QXED01000003.1"/>
</dbReference>
<protein>
    <recommendedName>
        <fullName evidence="4">Phage tail protein</fullName>
    </recommendedName>
</protein>
<feature type="compositionally biased region" description="Low complexity" evidence="1">
    <location>
        <begin position="113"/>
        <end position="126"/>
    </location>
</feature>
<name>A0A418MB81_9BACT</name>
<comment type="caution">
    <text evidence="2">The sequence shown here is derived from an EMBL/GenBank/DDBJ whole genome shotgun (WGS) entry which is preliminary data.</text>
</comment>
<keyword evidence="3" id="KW-1185">Reference proteome</keyword>
<evidence type="ECO:0000313" key="2">
    <source>
        <dbReference type="EMBL" id="RIV23614.1"/>
    </source>
</evidence>
<dbReference type="AlphaFoldDB" id="A0A418MB81"/>
<evidence type="ECO:0008006" key="4">
    <source>
        <dbReference type="Google" id="ProtNLM"/>
    </source>
</evidence>
<reference evidence="2 3" key="1">
    <citation type="submission" date="2018-08" db="EMBL/GenBank/DDBJ databases">
        <title>Fibrisoma montanum sp. nov., isolated from Danxia mountain soil.</title>
        <authorList>
            <person name="Huang Y."/>
        </authorList>
    </citation>
    <scope>NUCLEOTIDE SEQUENCE [LARGE SCALE GENOMIC DNA]</scope>
    <source>
        <strain evidence="2 3">HYT19</strain>
    </source>
</reference>
<evidence type="ECO:0000256" key="1">
    <source>
        <dbReference type="SAM" id="MobiDB-lite"/>
    </source>
</evidence>
<gene>
    <name evidence="2" type="ORF">DYU11_11575</name>
</gene>
<dbReference type="EMBL" id="QXED01000003">
    <property type="protein sequence ID" value="RIV23614.1"/>
    <property type="molecule type" value="Genomic_DNA"/>
</dbReference>
<accession>A0A418MB81</accession>
<sequence length="152" mass="15751">MAELLFRDKNGNEKFLPEAVGKSLGFKVVKSYTPTELQEAAPDGDTQGSPANSLADAVDLILTHAREENPNEDVRAQLDRLADGLGFVAGVSDETATNAIDGIPGVGEAGSAEQGTTEPTEQEQPGKSGKKGAKTADQGESTAPADRPGDTK</sequence>
<evidence type="ECO:0000313" key="3">
    <source>
        <dbReference type="Proteomes" id="UP000283523"/>
    </source>
</evidence>
<organism evidence="2 3">
    <name type="scientific">Fibrisoma montanum</name>
    <dbReference type="NCBI Taxonomy" id="2305895"/>
    <lineage>
        <taxon>Bacteria</taxon>
        <taxon>Pseudomonadati</taxon>
        <taxon>Bacteroidota</taxon>
        <taxon>Cytophagia</taxon>
        <taxon>Cytophagales</taxon>
        <taxon>Spirosomataceae</taxon>
        <taxon>Fibrisoma</taxon>
    </lineage>
</organism>
<proteinExistence type="predicted"/>
<dbReference type="Proteomes" id="UP000283523">
    <property type="component" value="Unassembled WGS sequence"/>
</dbReference>
<feature type="region of interest" description="Disordered" evidence="1">
    <location>
        <begin position="96"/>
        <end position="152"/>
    </location>
</feature>